<reference evidence="2" key="1">
    <citation type="submission" date="2022-11" db="UniProtKB">
        <authorList>
            <consortium name="WormBaseParasite"/>
        </authorList>
    </citation>
    <scope>IDENTIFICATION</scope>
</reference>
<sequence>MKLVKKYRGVRKRYNKRFSKFHLCDSQNCASKILNDLKPTALNLEMFIDREPISYDFKLWPLLGKESKQKNIKLQNVLNMDVDEIEKDEKFEIQGYVSSLNATKFWLQFQFFNNSGNFNNLQVIFDTLNRKVIFKCNKMIKTEPWNGLIEQKNGKSGVEMYFKNSDIYKFYINNISTNFQLLKNTTGNLSTVYYGGKWDSFEKHYSSVIYPHTVSKNISCNSFSFLRDSNLNITNIERYFSGTKSPSSMSGHFSNPNPNSTFYVPILKNYEKQNFEFRDSLCPGADIMKFDVSVVKHAKEFHVHANIINRKRLQWESMPTIIFVKPNCTEIEVIGSQWNLGLKCGEKFIFFPITNGMKIKYLIQEKSKTFVCKK</sequence>
<proteinExistence type="predicted"/>
<protein>
    <submittedName>
        <fullName evidence="2">Uncharacterized protein</fullName>
    </submittedName>
</protein>
<evidence type="ECO:0000313" key="2">
    <source>
        <dbReference type="WBParaSite" id="ES5_v2.g16650.t1"/>
    </source>
</evidence>
<organism evidence="1 2">
    <name type="scientific">Panagrolaimus sp. ES5</name>
    <dbReference type="NCBI Taxonomy" id="591445"/>
    <lineage>
        <taxon>Eukaryota</taxon>
        <taxon>Metazoa</taxon>
        <taxon>Ecdysozoa</taxon>
        <taxon>Nematoda</taxon>
        <taxon>Chromadorea</taxon>
        <taxon>Rhabditida</taxon>
        <taxon>Tylenchina</taxon>
        <taxon>Panagrolaimomorpha</taxon>
        <taxon>Panagrolaimoidea</taxon>
        <taxon>Panagrolaimidae</taxon>
        <taxon>Panagrolaimus</taxon>
    </lineage>
</organism>
<accession>A0AC34FH40</accession>
<name>A0AC34FH40_9BILA</name>
<dbReference type="WBParaSite" id="ES5_v2.g16650.t1">
    <property type="protein sequence ID" value="ES5_v2.g16650.t1"/>
    <property type="gene ID" value="ES5_v2.g16650"/>
</dbReference>
<dbReference type="Proteomes" id="UP000887579">
    <property type="component" value="Unplaced"/>
</dbReference>
<evidence type="ECO:0000313" key="1">
    <source>
        <dbReference type="Proteomes" id="UP000887579"/>
    </source>
</evidence>